<organism evidence="1 2">
    <name type="scientific">Liparis tanakae</name>
    <name type="common">Tanaka's snailfish</name>
    <dbReference type="NCBI Taxonomy" id="230148"/>
    <lineage>
        <taxon>Eukaryota</taxon>
        <taxon>Metazoa</taxon>
        <taxon>Chordata</taxon>
        <taxon>Craniata</taxon>
        <taxon>Vertebrata</taxon>
        <taxon>Euteleostomi</taxon>
        <taxon>Actinopterygii</taxon>
        <taxon>Neopterygii</taxon>
        <taxon>Teleostei</taxon>
        <taxon>Neoteleostei</taxon>
        <taxon>Acanthomorphata</taxon>
        <taxon>Eupercaria</taxon>
        <taxon>Perciformes</taxon>
        <taxon>Cottioidei</taxon>
        <taxon>Cottales</taxon>
        <taxon>Liparidae</taxon>
        <taxon>Liparis</taxon>
    </lineage>
</organism>
<keyword evidence="2" id="KW-1185">Reference proteome</keyword>
<gene>
    <name evidence="1" type="ORF">EYF80_058531</name>
</gene>
<evidence type="ECO:0000313" key="1">
    <source>
        <dbReference type="EMBL" id="TNN31316.1"/>
    </source>
</evidence>
<name>A0A4Z2EQY8_9TELE</name>
<evidence type="ECO:0000313" key="2">
    <source>
        <dbReference type="Proteomes" id="UP000314294"/>
    </source>
</evidence>
<comment type="caution">
    <text evidence="1">The sequence shown here is derived from an EMBL/GenBank/DDBJ whole genome shotgun (WGS) entry which is preliminary data.</text>
</comment>
<proteinExistence type="predicted"/>
<reference evidence="1 2" key="1">
    <citation type="submission" date="2019-03" db="EMBL/GenBank/DDBJ databases">
        <title>First draft genome of Liparis tanakae, snailfish: a comprehensive survey of snailfish specific genes.</title>
        <authorList>
            <person name="Kim W."/>
            <person name="Song I."/>
            <person name="Jeong J.-H."/>
            <person name="Kim D."/>
            <person name="Kim S."/>
            <person name="Ryu S."/>
            <person name="Song J.Y."/>
            <person name="Lee S.K."/>
        </authorList>
    </citation>
    <scope>NUCLEOTIDE SEQUENCE [LARGE SCALE GENOMIC DNA]</scope>
    <source>
        <tissue evidence="1">Muscle</tissue>
    </source>
</reference>
<dbReference type="AlphaFoldDB" id="A0A4Z2EQY8"/>
<protein>
    <submittedName>
        <fullName evidence="1">Uncharacterized protein</fullName>
    </submittedName>
</protein>
<dbReference type="EMBL" id="SRLO01003589">
    <property type="protein sequence ID" value="TNN31316.1"/>
    <property type="molecule type" value="Genomic_DNA"/>
</dbReference>
<sequence>MRGGLKRHHLASRLRNVDAEHQTHTRVLSSNVRLTVPQFDVGVPQLQDPYTVNPTEGISNTLVPLIILSVLGVVTVFPDLLVGRPDEDLQPQWSRALVAAELTATKEPSATQKGRESASYALQKKCTWTSGCPPLGVFTAPRLPSVS</sequence>
<dbReference type="Proteomes" id="UP000314294">
    <property type="component" value="Unassembled WGS sequence"/>
</dbReference>
<accession>A0A4Z2EQY8</accession>